<accession>A0A5B8VHR2</accession>
<keyword evidence="2" id="KW-1185">Reference proteome</keyword>
<protein>
    <submittedName>
        <fullName evidence="1">Uncharacterized protein</fullName>
    </submittedName>
</protein>
<evidence type="ECO:0000313" key="1">
    <source>
        <dbReference type="EMBL" id="QEC71127.1"/>
    </source>
</evidence>
<name>A0A5B8VHR2_9BACT</name>
<dbReference type="Proteomes" id="UP000321291">
    <property type="component" value="Chromosome"/>
</dbReference>
<sequence length="177" mass="21059">MAQSKNKKKSKKDSTRNLTQEELEALNDPYHFIVMLTHDTCWKFVIEYNMAILAPFFLKDLARQLNFNRMEFLNKELQNIMMERAEDLKGYVDKLVKIYNIRWPHKYVLVHFEFQTEAKKEFSGRTGYYKIGLQLNNRDCIIITITIIHRATKYYIHGQHQFGSETNGVAIRYEGIL</sequence>
<organism evidence="1 2">
    <name type="scientific">Arachidicoccus ginsenosidivorans</name>
    <dbReference type="NCBI Taxonomy" id="496057"/>
    <lineage>
        <taxon>Bacteria</taxon>
        <taxon>Pseudomonadati</taxon>
        <taxon>Bacteroidota</taxon>
        <taxon>Chitinophagia</taxon>
        <taxon>Chitinophagales</taxon>
        <taxon>Chitinophagaceae</taxon>
        <taxon>Arachidicoccus</taxon>
    </lineage>
</organism>
<proteinExistence type="predicted"/>
<gene>
    <name evidence="1" type="ORF">FSB73_04975</name>
</gene>
<dbReference type="EMBL" id="CP042434">
    <property type="protein sequence ID" value="QEC71127.1"/>
    <property type="molecule type" value="Genomic_DNA"/>
</dbReference>
<dbReference type="AlphaFoldDB" id="A0A5B8VHR2"/>
<dbReference type="OrthoDB" id="569771at2"/>
<dbReference type="RefSeq" id="WP_146780384.1">
    <property type="nucleotide sequence ID" value="NZ_CP042434.1"/>
</dbReference>
<evidence type="ECO:0000313" key="2">
    <source>
        <dbReference type="Proteomes" id="UP000321291"/>
    </source>
</evidence>
<reference evidence="1 2" key="1">
    <citation type="journal article" date="2017" name="Int. J. Syst. Evol. Microbiol.">
        <title>Arachidicoccus ginsenosidivorans sp. nov., with ginsenoside-converting activity isolated from ginseng cultivating soil.</title>
        <authorList>
            <person name="Siddiqi M.Z."/>
            <person name="Aslam Z."/>
            <person name="Im W.T."/>
        </authorList>
    </citation>
    <scope>NUCLEOTIDE SEQUENCE [LARGE SCALE GENOMIC DNA]</scope>
    <source>
        <strain evidence="1 2">Gsoil 809</strain>
    </source>
</reference>
<dbReference type="KEGG" id="agi:FSB73_04975"/>